<reference evidence="2 3" key="1">
    <citation type="submission" date="2020-04" db="EMBL/GenBank/DDBJ databases">
        <authorList>
            <person name="Pieper L."/>
        </authorList>
    </citation>
    <scope>NUCLEOTIDE SEQUENCE [LARGE SCALE GENOMIC DNA]</scope>
    <source>
        <strain evidence="2 3">F22</strain>
    </source>
</reference>
<evidence type="ECO:0000256" key="1">
    <source>
        <dbReference type="SAM" id="MobiDB-lite"/>
    </source>
</evidence>
<dbReference type="RefSeq" id="WP_175305217.1">
    <property type="nucleotide sequence ID" value="NZ_JABWDC010000004.1"/>
</dbReference>
<proteinExistence type="predicted"/>
<sequence length="373" mass="41822">MKKAVFTNSYNAKKAVAPVQKKAPDDKMKSPKTGNDSLMVIWTTMILAVLEKEKRFSLYKEKCNMKKISLLFCLIILQAGLLCGCRLPHKSSPQKPVEGENKSGLVKVQDDKKEEKKEEKEETGKTEIVETEDTELAFLRKQINQNGCGAGVALFGYVDSEFTMTDLSFYLEFHHLTKEYPFLSEAACYMADGQELYAIVPPNEKGRVTVYPSDITENGEYADDKSHPLFEGKPGEVLVLRCNFSEIYSNVLVSVTDDGGAIEFHPSISLMDGHLAELAGVYDFSVYEETPDERSVEIATEILLEYGEVRQGLENGMKLMYTGESEIINGGSCMLFVLGTDNGEQFVQEQLYGVCDNLIYIYDVFTDTWNAAY</sequence>
<evidence type="ECO:0000313" key="3">
    <source>
        <dbReference type="Proteomes" id="UP000554488"/>
    </source>
</evidence>
<dbReference type="EMBL" id="JABWDC010000004">
    <property type="protein sequence ID" value="NUN85322.1"/>
    <property type="molecule type" value="Genomic_DNA"/>
</dbReference>
<dbReference type="Proteomes" id="UP000554488">
    <property type="component" value="Unassembled WGS sequence"/>
</dbReference>
<name>A0A849XN67_9FIRM</name>
<gene>
    <name evidence="2" type="ORF">HUU93_01660</name>
</gene>
<feature type="compositionally biased region" description="Basic and acidic residues" evidence="1">
    <location>
        <begin position="108"/>
        <end position="126"/>
    </location>
</feature>
<organism evidence="2 3">
    <name type="scientific">Coprococcus comes</name>
    <dbReference type="NCBI Taxonomy" id="410072"/>
    <lineage>
        <taxon>Bacteria</taxon>
        <taxon>Bacillati</taxon>
        <taxon>Bacillota</taxon>
        <taxon>Clostridia</taxon>
        <taxon>Lachnospirales</taxon>
        <taxon>Lachnospiraceae</taxon>
        <taxon>Coprococcus</taxon>
    </lineage>
</organism>
<protein>
    <submittedName>
        <fullName evidence="2">Uncharacterized protein</fullName>
    </submittedName>
</protein>
<dbReference type="AlphaFoldDB" id="A0A849XN67"/>
<evidence type="ECO:0000313" key="2">
    <source>
        <dbReference type="EMBL" id="NUN85322.1"/>
    </source>
</evidence>
<accession>A0A849XN67</accession>
<reference evidence="2 3" key="2">
    <citation type="submission" date="2020-07" db="EMBL/GenBank/DDBJ databases">
        <title>Bacterial metabolism rescues the inhibition of intestinal drug absorption by food and drug additives.</title>
        <authorList>
            <person name="Zou L."/>
            <person name="Spanogiannopoulos P."/>
            <person name="Chien H.-C."/>
            <person name="Pieper L.M."/>
            <person name="Cai W."/>
            <person name="Khuri N."/>
            <person name="Pottel J."/>
            <person name="Vora B."/>
            <person name="Ni Z."/>
            <person name="Tsakalozou E."/>
            <person name="Zhang W."/>
            <person name="Shoichet B.K."/>
            <person name="Giacomini K.M."/>
            <person name="Turnbaugh P.J."/>
        </authorList>
    </citation>
    <scope>NUCLEOTIDE SEQUENCE [LARGE SCALE GENOMIC DNA]</scope>
    <source>
        <strain evidence="2 3">F22</strain>
    </source>
</reference>
<feature type="region of interest" description="Disordered" evidence="1">
    <location>
        <begin position="91"/>
        <end position="126"/>
    </location>
</feature>
<comment type="caution">
    <text evidence="2">The sequence shown here is derived from an EMBL/GenBank/DDBJ whole genome shotgun (WGS) entry which is preliminary data.</text>
</comment>